<sequence>MKPAILVTGATGSTGASTVQQLLDLGYPVRAFVHREDERSHKLAAVGAEVMVGDLLDFQAARKAFAGMQRAYFVYPIYPGVTQASAQFAQAAREVKAEFIVNMSQKSSRSDAKSNAALQHWLSEQVFNWAGIPVAHLRPTYFADWSGASRAAF</sequence>
<evidence type="ECO:0000313" key="2">
    <source>
        <dbReference type="EMBL" id="XAE42119.1"/>
    </source>
</evidence>
<dbReference type="Pfam" id="PF05368">
    <property type="entry name" value="NmrA"/>
    <property type="match status" value="1"/>
</dbReference>
<feature type="domain" description="NmrA-like" evidence="1">
    <location>
        <begin position="2"/>
        <end position="97"/>
    </location>
</feature>
<keyword evidence="3" id="KW-1185">Reference proteome</keyword>
<evidence type="ECO:0000313" key="3">
    <source>
        <dbReference type="Proteomes" id="UP001449795"/>
    </source>
</evidence>
<dbReference type="Proteomes" id="UP001449795">
    <property type="component" value="Chromosome"/>
</dbReference>
<dbReference type="InterPro" id="IPR008030">
    <property type="entry name" value="NmrA-like"/>
</dbReference>
<dbReference type="EMBL" id="CP152276">
    <property type="protein sequence ID" value="XAE42119.1"/>
    <property type="molecule type" value="Genomic_DNA"/>
</dbReference>
<dbReference type="Gene3D" id="3.40.50.720">
    <property type="entry name" value="NAD(P)-binding Rossmann-like Domain"/>
    <property type="match status" value="1"/>
</dbReference>
<name>A0ABZ3D2Z4_9PROT</name>
<dbReference type="SUPFAM" id="SSF51735">
    <property type="entry name" value="NAD(P)-binding Rossmann-fold domains"/>
    <property type="match status" value="1"/>
</dbReference>
<gene>
    <name evidence="2" type="ORF">AAC691_17890</name>
</gene>
<dbReference type="PANTHER" id="PTHR43162">
    <property type="match status" value="1"/>
</dbReference>
<protein>
    <submittedName>
        <fullName evidence="2">NmrA family NAD(P)-binding protein</fullName>
    </submittedName>
</protein>
<dbReference type="RefSeq" id="WP_342627919.1">
    <property type="nucleotide sequence ID" value="NZ_CP152276.1"/>
</dbReference>
<dbReference type="InterPro" id="IPR036291">
    <property type="entry name" value="NAD(P)-bd_dom_sf"/>
</dbReference>
<accession>A0ABZ3D2Z4</accession>
<dbReference type="PANTHER" id="PTHR43162:SF1">
    <property type="entry name" value="PRESTALK A DIFFERENTIATION PROTEIN A"/>
    <property type="match status" value="1"/>
</dbReference>
<proteinExistence type="predicted"/>
<organism evidence="2 3">
    <name type="scientific">Nguyenibacter vanlangensis</name>
    <dbReference type="NCBI Taxonomy" id="1216886"/>
    <lineage>
        <taxon>Bacteria</taxon>
        <taxon>Pseudomonadati</taxon>
        <taxon>Pseudomonadota</taxon>
        <taxon>Alphaproteobacteria</taxon>
        <taxon>Acetobacterales</taxon>
        <taxon>Acetobacteraceae</taxon>
        <taxon>Nguyenibacter</taxon>
    </lineage>
</organism>
<reference evidence="2 3" key="1">
    <citation type="submission" date="2024-04" db="EMBL/GenBank/DDBJ databases">
        <title>Complete genome sequence of Nguyenibacter vanlangesis HBCM-1154, a strain capable of nitrogen fixation, IAA production, and phosphorus solubilization isolated from sugarcane soil.</title>
        <authorList>
            <person name="MY HANH P."/>
        </authorList>
    </citation>
    <scope>NUCLEOTIDE SEQUENCE [LARGE SCALE GENOMIC DNA]</scope>
    <source>
        <strain evidence="2 3">HBCM 1154</strain>
    </source>
</reference>
<evidence type="ECO:0000259" key="1">
    <source>
        <dbReference type="Pfam" id="PF05368"/>
    </source>
</evidence>
<dbReference type="InterPro" id="IPR051604">
    <property type="entry name" value="Ergot_Alk_Oxidoreductase"/>
</dbReference>